<evidence type="ECO:0000313" key="1">
    <source>
        <dbReference type="EMBL" id="TKJ44449.1"/>
    </source>
</evidence>
<dbReference type="AlphaFoldDB" id="A0A532VB79"/>
<organism evidence="1 2">
    <name type="scientific">candidate division TA06 bacterium B3_TA06</name>
    <dbReference type="NCBI Taxonomy" id="2012487"/>
    <lineage>
        <taxon>Bacteria</taxon>
        <taxon>Bacteria division TA06</taxon>
    </lineage>
</organism>
<dbReference type="EMBL" id="NJBO01000001">
    <property type="protein sequence ID" value="TKJ44449.1"/>
    <property type="molecule type" value="Genomic_DNA"/>
</dbReference>
<dbReference type="Proteomes" id="UP000317778">
    <property type="component" value="Unassembled WGS sequence"/>
</dbReference>
<name>A0A532VB79_UNCT6</name>
<reference evidence="1 2" key="1">
    <citation type="submission" date="2017-06" db="EMBL/GenBank/DDBJ databases">
        <title>Novel microbial phyla capable of carbon fixation and sulfur reduction in deep-sea sediments.</title>
        <authorList>
            <person name="Huang J."/>
            <person name="Baker B."/>
            <person name="Wang Y."/>
        </authorList>
    </citation>
    <scope>NUCLEOTIDE SEQUENCE [LARGE SCALE GENOMIC DNA]</scope>
    <source>
        <strain evidence="1">B3_TA06</strain>
    </source>
</reference>
<evidence type="ECO:0000313" key="2">
    <source>
        <dbReference type="Proteomes" id="UP000317778"/>
    </source>
</evidence>
<proteinExistence type="predicted"/>
<accession>A0A532VB79</accession>
<gene>
    <name evidence="1" type="ORF">CEE36_01520</name>
</gene>
<protein>
    <recommendedName>
        <fullName evidence="3">Alginate export domain-containing protein</fullName>
    </recommendedName>
</protein>
<comment type="caution">
    <text evidence="1">The sequence shown here is derived from an EMBL/GenBank/DDBJ whole genome shotgun (WGS) entry which is preliminary data.</text>
</comment>
<sequence length="400" mass="47577">MSVILLGILAFVQPEDESTYYGMDMNIAAFSRYWEKAYETTPFGLRTSQGCHDMRHWYQIYEARAEATLAGPFSLRYRFFMLRDYETSITQHRFEPAMRVARDFYLHLVAVPSYFKKEDEAGIGLAWRRDFTDWVAVYAIAQGFDHNVSLMYTPAGPKNDSFIQIPYRFEVDARGELGWMRLRLHAELGTRSQQRLCWPDSALYEWERDRDQSSAWGRIELQPLNDLWVGTRFAWHLDRTETRWHAQGVLTADTLIDRYLKPFVSFSPTERLELSCTHQIWRMNRDMDSVSYRRDYHVLTALMSWNPWTFVVFEAGYQRSWRYIYNNHNLITEPYSGSLTQSRLLLNLEMRFRSGFMFTIKEGIEMDNFPRGTFEYPHNHTYVSIYMPLAFFDDHGRSKD</sequence>
<evidence type="ECO:0008006" key="3">
    <source>
        <dbReference type="Google" id="ProtNLM"/>
    </source>
</evidence>